<dbReference type="AlphaFoldDB" id="A0A382WSG2"/>
<dbReference type="GO" id="GO:0051287">
    <property type="term" value="F:NAD binding"/>
    <property type="evidence" value="ECO:0007669"/>
    <property type="project" value="InterPro"/>
</dbReference>
<dbReference type="InterPro" id="IPR006140">
    <property type="entry name" value="D-isomer_DH_NAD-bd"/>
</dbReference>
<evidence type="ECO:0000313" key="4">
    <source>
        <dbReference type="EMBL" id="SVD61623.1"/>
    </source>
</evidence>
<keyword evidence="2" id="KW-0520">NAD</keyword>
<proteinExistence type="predicted"/>
<name>A0A382WSG2_9ZZZZ</name>
<accession>A0A382WSG2</accession>
<gene>
    <name evidence="4" type="ORF">METZ01_LOCUS414477</name>
</gene>
<dbReference type="Gene3D" id="3.40.50.720">
    <property type="entry name" value="NAD(P)-binding Rossmann-like Domain"/>
    <property type="match status" value="2"/>
</dbReference>
<dbReference type="SUPFAM" id="SSF51735">
    <property type="entry name" value="NAD(P)-binding Rossmann-fold domains"/>
    <property type="match status" value="1"/>
</dbReference>
<evidence type="ECO:0000256" key="2">
    <source>
        <dbReference type="ARBA" id="ARBA00023027"/>
    </source>
</evidence>
<dbReference type="GO" id="GO:0016491">
    <property type="term" value="F:oxidoreductase activity"/>
    <property type="evidence" value="ECO:0007669"/>
    <property type="project" value="UniProtKB-KW"/>
</dbReference>
<dbReference type="Pfam" id="PF02826">
    <property type="entry name" value="2-Hacid_dh_C"/>
    <property type="match status" value="1"/>
</dbReference>
<keyword evidence="1" id="KW-0560">Oxidoreductase</keyword>
<feature type="non-terminal residue" evidence="4">
    <location>
        <position position="223"/>
    </location>
</feature>
<dbReference type="InterPro" id="IPR036291">
    <property type="entry name" value="NAD(P)-bd_dom_sf"/>
</dbReference>
<evidence type="ECO:0000259" key="3">
    <source>
        <dbReference type="Pfam" id="PF02826"/>
    </source>
</evidence>
<feature type="domain" description="D-isomer specific 2-hydroxyacid dehydrogenase NAD-binding" evidence="3">
    <location>
        <begin position="136"/>
        <end position="205"/>
    </location>
</feature>
<sequence>MANKTSARSILIASYLEAEHVDRIRAVDKQVVVHYDPKLLRPPRYPADHNGHPTTRTQDEELKWQALLNKAEILFDFDHTHLTDLPDLAPNIKWIQATSAGIGQMVKRLEYDKRMPETIFTTASGIHSQPLAEFCLMSMLMYSRGLTRMLEMQAQKHWERYAGTDLVGKTVVIIGMGNIGQRVTEIAKVFGMKVIGIKRTVSDIDLTGMQADQIVPTTKIKDV</sequence>
<reference evidence="4" key="1">
    <citation type="submission" date="2018-05" db="EMBL/GenBank/DDBJ databases">
        <authorList>
            <person name="Lanie J.A."/>
            <person name="Ng W.-L."/>
            <person name="Kazmierczak K.M."/>
            <person name="Andrzejewski T.M."/>
            <person name="Davidsen T.M."/>
            <person name="Wayne K.J."/>
            <person name="Tettelin H."/>
            <person name="Glass J.I."/>
            <person name="Rusch D."/>
            <person name="Podicherti R."/>
            <person name="Tsui H.-C.T."/>
            <person name="Winkler M.E."/>
        </authorList>
    </citation>
    <scope>NUCLEOTIDE SEQUENCE</scope>
</reference>
<dbReference type="PANTHER" id="PTHR43333">
    <property type="entry name" value="2-HACID_DH_C DOMAIN-CONTAINING PROTEIN"/>
    <property type="match status" value="1"/>
</dbReference>
<dbReference type="EMBL" id="UINC01162074">
    <property type="protein sequence ID" value="SVD61623.1"/>
    <property type="molecule type" value="Genomic_DNA"/>
</dbReference>
<organism evidence="4">
    <name type="scientific">marine metagenome</name>
    <dbReference type="NCBI Taxonomy" id="408172"/>
    <lineage>
        <taxon>unclassified sequences</taxon>
        <taxon>metagenomes</taxon>
        <taxon>ecological metagenomes</taxon>
    </lineage>
</organism>
<dbReference type="PANTHER" id="PTHR43333:SF1">
    <property type="entry name" value="D-ISOMER SPECIFIC 2-HYDROXYACID DEHYDROGENASE NAD-BINDING DOMAIN-CONTAINING PROTEIN"/>
    <property type="match status" value="1"/>
</dbReference>
<protein>
    <recommendedName>
        <fullName evidence="3">D-isomer specific 2-hydroxyacid dehydrogenase NAD-binding domain-containing protein</fullName>
    </recommendedName>
</protein>
<evidence type="ECO:0000256" key="1">
    <source>
        <dbReference type="ARBA" id="ARBA00023002"/>
    </source>
</evidence>
<dbReference type="SUPFAM" id="SSF52283">
    <property type="entry name" value="Formate/glycerate dehydrogenase catalytic domain-like"/>
    <property type="match status" value="1"/>
</dbReference>